<evidence type="ECO:0000259" key="16">
    <source>
        <dbReference type="Pfam" id="PF02875"/>
    </source>
</evidence>
<dbReference type="InterPro" id="IPR000713">
    <property type="entry name" value="Mur_ligase_N"/>
</dbReference>
<dbReference type="Gene3D" id="3.90.190.20">
    <property type="entry name" value="Mur ligase, C-terminal domain"/>
    <property type="match status" value="1"/>
</dbReference>
<dbReference type="HAMAP" id="MF_00046">
    <property type="entry name" value="MurC"/>
    <property type="match status" value="1"/>
</dbReference>
<dbReference type="Proteomes" id="UP000025229">
    <property type="component" value="Chromosome"/>
</dbReference>
<evidence type="ECO:0000313" key="20">
    <source>
        <dbReference type="Proteomes" id="UP000025229"/>
    </source>
</evidence>
<dbReference type="GO" id="GO:0005737">
    <property type="term" value="C:cytoplasm"/>
    <property type="evidence" value="ECO:0007669"/>
    <property type="project" value="UniProtKB-SubCell"/>
</dbReference>
<name>A0A023X2U4_RUBRA</name>
<dbReference type="EC" id="6.3.2.8" evidence="3 14"/>
<dbReference type="InterPro" id="IPR050061">
    <property type="entry name" value="MurCDEF_pg_biosynth"/>
</dbReference>
<accession>A0A023X2U4</accession>
<evidence type="ECO:0000256" key="14">
    <source>
        <dbReference type="HAMAP-Rule" id="MF_00046"/>
    </source>
</evidence>
<evidence type="ECO:0000256" key="13">
    <source>
        <dbReference type="ARBA" id="ARBA00047833"/>
    </source>
</evidence>
<dbReference type="Pfam" id="PF02875">
    <property type="entry name" value="Mur_ligase_C"/>
    <property type="match status" value="1"/>
</dbReference>
<evidence type="ECO:0000256" key="9">
    <source>
        <dbReference type="ARBA" id="ARBA00022960"/>
    </source>
</evidence>
<comment type="similarity">
    <text evidence="14">Belongs to the MurCDEF family.</text>
</comment>
<dbReference type="GO" id="GO:0051301">
    <property type="term" value="P:cell division"/>
    <property type="evidence" value="ECO:0007669"/>
    <property type="project" value="UniProtKB-KW"/>
</dbReference>
<dbReference type="Pfam" id="PF01225">
    <property type="entry name" value="Mur_ligase"/>
    <property type="match status" value="1"/>
</dbReference>
<keyword evidence="20" id="KW-1185">Reference proteome</keyword>
<evidence type="ECO:0000259" key="15">
    <source>
        <dbReference type="Pfam" id="PF01225"/>
    </source>
</evidence>
<dbReference type="PANTHER" id="PTHR43445:SF3">
    <property type="entry name" value="UDP-N-ACETYLMURAMATE--L-ALANINE LIGASE"/>
    <property type="match status" value="1"/>
</dbReference>
<dbReference type="GO" id="GO:0005524">
    <property type="term" value="F:ATP binding"/>
    <property type="evidence" value="ECO:0007669"/>
    <property type="project" value="UniProtKB-UniRule"/>
</dbReference>
<evidence type="ECO:0000256" key="1">
    <source>
        <dbReference type="ARBA" id="ARBA00004496"/>
    </source>
</evidence>
<dbReference type="UniPathway" id="UPA00219"/>
<dbReference type="eggNOG" id="COG0773">
    <property type="taxonomic scope" value="Bacteria"/>
</dbReference>
<keyword evidence="8 14" id="KW-0067">ATP-binding</keyword>
<evidence type="ECO:0000313" key="18">
    <source>
        <dbReference type="EMBL" id="AHY46782.1"/>
    </source>
</evidence>
<reference evidence="19" key="2">
    <citation type="submission" date="2023-11" db="EMBL/GenBank/DDBJ databases">
        <title>MicrobeMod: A computational toolkit for identifying prokaryotic methylation and restriction-modification with nanopore sequencing.</title>
        <authorList>
            <person name="Crits-Christoph A."/>
            <person name="Kang S.C."/>
            <person name="Lee H."/>
            <person name="Ostrov N."/>
        </authorList>
    </citation>
    <scope>NUCLEOTIDE SEQUENCE</scope>
    <source>
        <strain evidence="19">ATCC 51242</strain>
    </source>
</reference>
<dbReference type="PANTHER" id="PTHR43445">
    <property type="entry name" value="UDP-N-ACETYLMURAMATE--L-ALANINE LIGASE-RELATED"/>
    <property type="match status" value="1"/>
</dbReference>
<dbReference type="KEGG" id="rrd:RradSPS_1499"/>
<keyword evidence="6 14" id="KW-0132">Cell division</keyword>
<dbReference type="InterPro" id="IPR036615">
    <property type="entry name" value="Mur_ligase_C_dom_sf"/>
</dbReference>
<comment type="subcellular location">
    <subcellularLocation>
        <location evidence="1 14">Cytoplasm</location>
    </subcellularLocation>
</comment>
<evidence type="ECO:0000256" key="4">
    <source>
        <dbReference type="ARBA" id="ARBA00022490"/>
    </source>
</evidence>
<dbReference type="AlphaFoldDB" id="A0A023X2U4"/>
<evidence type="ECO:0000256" key="8">
    <source>
        <dbReference type="ARBA" id="ARBA00022840"/>
    </source>
</evidence>
<dbReference type="EMBL" id="JAWXXX010000001">
    <property type="protein sequence ID" value="MDX5894189.1"/>
    <property type="molecule type" value="Genomic_DNA"/>
</dbReference>
<dbReference type="PATRIC" id="fig|42256.3.peg.1518"/>
<evidence type="ECO:0000256" key="7">
    <source>
        <dbReference type="ARBA" id="ARBA00022741"/>
    </source>
</evidence>
<keyword evidence="7 14" id="KW-0547">Nucleotide-binding</keyword>
<dbReference type="STRING" id="42256.RradSPS_1499"/>
<keyword evidence="9 14" id="KW-0133">Cell shape</keyword>
<organism evidence="18 20">
    <name type="scientific">Rubrobacter radiotolerans</name>
    <name type="common">Arthrobacter radiotolerans</name>
    <dbReference type="NCBI Taxonomy" id="42256"/>
    <lineage>
        <taxon>Bacteria</taxon>
        <taxon>Bacillati</taxon>
        <taxon>Actinomycetota</taxon>
        <taxon>Rubrobacteria</taxon>
        <taxon>Rubrobacterales</taxon>
        <taxon>Rubrobacteraceae</taxon>
        <taxon>Rubrobacter</taxon>
    </lineage>
</organism>
<proteinExistence type="inferred from homology"/>
<comment type="catalytic activity">
    <reaction evidence="13 14">
        <text>UDP-N-acetyl-alpha-D-muramate + L-alanine + ATP = UDP-N-acetyl-alpha-D-muramoyl-L-alanine + ADP + phosphate + H(+)</text>
        <dbReference type="Rhea" id="RHEA:23372"/>
        <dbReference type="ChEBI" id="CHEBI:15378"/>
        <dbReference type="ChEBI" id="CHEBI:30616"/>
        <dbReference type="ChEBI" id="CHEBI:43474"/>
        <dbReference type="ChEBI" id="CHEBI:57972"/>
        <dbReference type="ChEBI" id="CHEBI:70757"/>
        <dbReference type="ChEBI" id="CHEBI:83898"/>
        <dbReference type="ChEBI" id="CHEBI:456216"/>
        <dbReference type="EC" id="6.3.2.8"/>
    </reaction>
</comment>
<dbReference type="Gene3D" id="3.40.50.720">
    <property type="entry name" value="NAD(P)-binding Rossmann-like Domain"/>
    <property type="match status" value="1"/>
</dbReference>
<comment type="function">
    <text evidence="14">Cell wall formation.</text>
</comment>
<evidence type="ECO:0000313" key="19">
    <source>
        <dbReference type="EMBL" id="MDX5894189.1"/>
    </source>
</evidence>
<dbReference type="SUPFAM" id="SSF51984">
    <property type="entry name" value="MurCD N-terminal domain"/>
    <property type="match status" value="1"/>
</dbReference>
<sequence length="448" mass="47776">MKIHLVGIGGAGMSSVAEVLKRKGEDVTGSDLKESACTERLRELGIKIYIGHSPDNVSGVDLVVTSTAIPKTNIEVLEAQRQSIRIIPRAAALAMILDSGRGIAVAGTHGKTTTTSMTTHALRALGEDPTALVGGELNDSGSNVAFGRTGLVVAEADESDRSLLNLRPEAAIITNIEFDHPDFYSSLEDVKETFAKFVRGLPETGHLVLCSDDPNCLEMAEVAPCSVTTYGFRSGDLRAEVVSSNRYVLFEAGEERGPVTLGVHGRHNVLNSLAAAAVARWLGHDPLEAANALADFGGVRRRFQVKGEAGGRRIVDDYAHHPTEILATLDVARATTSEPGRVVAVFQPHRYSRTRRLFREFGDSFGAADAIVITEVYGSGEPPEPGVNGKLIVDAIAESGKVRPDLYYVPDPARIPGVLKEISAPNDTVITLGAGDISRVGEELLELL</sequence>
<evidence type="ECO:0000256" key="11">
    <source>
        <dbReference type="ARBA" id="ARBA00023306"/>
    </source>
</evidence>
<dbReference type="InterPro" id="IPR036565">
    <property type="entry name" value="Mur-like_cat_sf"/>
</dbReference>
<dbReference type="InterPro" id="IPR004101">
    <property type="entry name" value="Mur_ligase_C"/>
</dbReference>
<dbReference type="HOGENOM" id="CLU_028104_2_2_11"/>
<dbReference type="GO" id="GO:0008763">
    <property type="term" value="F:UDP-N-acetylmuramate-L-alanine ligase activity"/>
    <property type="evidence" value="ECO:0007669"/>
    <property type="project" value="UniProtKB-UniRule"/>
</dbReference>
<dbReference type="InterPro" id="IPR013221">
    <property type="entry name" value="Mur_ligase_cen"/>
</dbReference>
<feature type="domain" description="Mur ligase N-terminal catalytic" evidence="15">
    <location>
        <begin position="2"/>
        <end position="98"/>
    </location>
</feature>
<evidence type="ECO:0000256" key="3">
    <source>
        <dbReference type="ARBA" id="ARBA00012211"/>
    </source>
</evidence>
<reference evidence="18 20" key="1">
    <citation type="submission" date="2014-03" db="EMBL/GenBank/DDBJ databases">
        <title>Complete genome sequence of the Radio-Resistant Rubrobacter radiotolerans RSPS-4.</title>
        <authorList>
            <person name="Egas C.C."/>
            <person name="Barroso C.C."/>
            <person name="Froufe H.J.C."/>
            <person name="Pacheco J.J."/>
            <person name="Albuquerque L.L."/>
            <person name="da Costa M.M.S."/>
        </authorList>
    </citation>
    <scope>NUCLEOTIDE SEQUENCE [LARGE SCALE GENOMIC DNA]</scope>
    <source>
        <strain evidence="18 20">RSPS-4</strain>
    </source>
</reference>
<dbReference type="Gene3D" id="3.40.1190.10">
    <property type="entry name" value="Mur-like, catalytic domain"/>
    <property type="match status" value="1"/>
</dbReference>
<dbReference type="SUPFAM" id="SSF53623">
    <property type="entry name" value="MurD-like peptide ligases, catalytic domain"/>
    <property type="match status" value="1"/>
</dbReference>
<dbReference type="Proteomes" id="UP001281130">
    <property type="component" value="Unassembled WGS sequence"/>
</dbReference>
<keyword evidence="12 14" id="KW-0961">Cell wall biogenesis/degradation</keyword>
<dbReference type="InterPro" id="IPR005758">
    <property type="entry name" value="UDP-N-AcMur_Ala_ligase_MurC"/>
</dbReference>
<feature type="binding site" evidence="14">
    <location>
        <begin position="107"/>
        <end position="113"/>
    </location>
    <ligand>
        <name>ATP</name>
        <dbReference type="ChEBI" id="CHEBI:30616"/>
    </ligand>
</feature>
<dbReference type="Pfam" id="PF08245">
    <property type="entry name" value="Mur_ligase_M"/>
    <property type="match status" value="1"/>
</dbReference>
<keyword evidence="5 14" id="KW-0436">Ligase</keyword>
<evidence type="ECO:0000256" key="10">
    <source>
        <dbReference type="ARBA" id="ARBA00022984"/>
    </source>
</evidence>
<dbReference type="GO" id="GO:0071555">
    <property type="term" value="P:cell wall organization"/>
    <property type="evidence" value="ECO:0007669"/>
    <property type="project" value="UniProtKB-KW"/>
</dbReference>
<keyword evidence="11 14" id="KW-0131">Cell cycle</keyword>
<comment type="pathway">
    <text evidence="2 14">Cell wall biogenesis; peptidoglycan biosynthesis.</text>
</comment>
<dbReference type="RefSeq" id="WP_038681743.1">
    <property type="nucleotide sequence ID" value="NZ_CP007514.1"/>
</dbReference>
<dbReference type="SUPFAM" id="SSF53244">
    <property type="entry name" value="MurD-like peptide ligases, peptide-binding domain"/>
    <property type="match status" value="1"/>
</dbReference>
<evidence type="ECO:0000256" key="6">
    <source>
        <dbReference type="ARBA" id="ARBA00022618"/>
    </source>
</evidence>
<gene>
    <name evidence="14 19" type="primary">murC</name>
    <name evidence="18" type="ORF">RradSPS_1499</name>
    <name evidence="19" type="ORF">SIL72_09110</name>
</gene>
<dbReference type="OrthoDB" id="9804126at2"/>
<feature type="domain" description="Mur ligase central" evidence="17">
    <location>
        <begin position="105"/>
        <end position="279"/>
    </location>
</feature>
<dbReference type="GO" id="GO:0009252">
    <property type="term" value="P:peptidoglycan biosynthetic process"/>
    <property type="evidence" value="ECO:0007669"/>
    <property type="project" value="UniProtKB-UniRule"/>
</dbReference>
<evidence type="ECO:0000259" key="17">
    <source>
        <dbReference type="Pfam" id="PF08245"/>
    </source>
</evidence>
<dbReference type="NCBIfam" id="TIGR01082">
    <property type="entry name" value="murC"/>
    <property type="match status" value="1"/>
</dbReference>
<feature type="domain" description="Mur ligase C-terminal" evidence="16">
    <location>
        <begin position="301"/>
        <end position="435"/>
    </location>
</feature>
<dbReference type="EMBL" id="CP007514">
    <property type="protein sequence ID" value="AHY46782.1"/>
    <property type="molecule type" value="Genomic_DNA"/>
</dbReference>
<keyword evidence="4 14" id="KW-0963">Cytoplasm</keyword>
<evidence type="ECO:0000256" key="2">
    <source>
        <dbReference type="ARBA" id="ARBA00004752"/>
    </source>
</evidence>
<evidence type="ECO:0000256" key="12">
    <source>
        <dbReference type="ARBA" id="ARBA00023316"/>
    </source>
</evidence>
<keyword evidence="10 14" id="KW-0573">Peptidoglycan synthesis</keyword>
<protein>
    <recommendedName>
        <fullName evidence="3 14">UDP-N-acetylmuramate--L-alanine ligase</fullName>
        <ecNumber evidence="3 14">6.3.2.8</ecNumber>
    </recommendedName>
    <alternativeName>
        <fullName evidence="14">UDP-N-acetylmuramoyl-L-alanine synthetase</fullName>
    </alternativeName>
</protein>
<evidence type="ECO:0000256" key="5">
    <source>
        <dbReference type="ARBA" id="ARBA00022598"/>
    </source>
</evidence>
<dbReference type="GO" id="GO:0008360">
    <property type="term" value="P:regulation of cell shape"/>
    <property type="evidence" value="ECO:0007669"/>
    <property type="project" value="UniProtKB-KW"/>
</dbReference>